<dbReference type="InterPro" id="IPR019786">
    <property type="entry name" value="Zinc_finger_PHD-type_CS"/>
</dbReference>
<dbReference type="GO" id="GO:0008270">
    <property type="term" value="F:zinc ion binding"/>
    <property type="evidence" value="ECO:0007669"/>
    <property type="project" value="UniProtKB-KW"/>
</dbReference>
<dbReference type="FunFam" id="2.30.30.140:FF:000004">
    <property type="entry name" value="Histone-lysine N-methyltransferase"/>
    <property type="match status" value="1"/>
</dbReference>
<feature type="compositionally biased region" description="Basic and acidic residues" evidence="17">
    <location>
        <begin position="433"/>
        <end position="451"/>
    </location>
</feature>
<evidence type="ECO:0000256" key="12">
    <source>
        <dbReference type="ARBA" id="ARBA00022853"/>
    </source>
</evidence>
<dbReference type="InterPro" id="IPR001214">
    <property type="entry name" value="SET_dom"/>
</dbReference>
<dbReference type="Pfam" id="PF17982">
    <property type="entry name" value="C5HCH"/>
    <property type="match status" value="1"/>
</dbReference>
<evidence type="ECO:0000256" key="2">
    <source>
        <dbReference type="ARBA" id="ARBA00004286"/>
    </source>
</evidence>
<sequence>MTSEGMDGKGSSLPSMPEPANPVSMKQPPESLSVRKALGDVTSDPALLMDKAAAQLAATLQDGVLQKMAGHGHNHHTHEKLKDLTALVLNGDQDAVLPQLCAPEPPMFKGAEAPTATGPHQLNGTAHAEPELTVSVPQVVQQPSLEPYCANGVGLVTEDTLSGPDGRLEVKKRRGTANKPKAQVNAAFVLPVDHENTGEEPAVAQVHFTSYHYEKVITFKSLPGGECPSRTRFCPGDVVWTKVSGYPWWPCMVTNDPEFNSHFKEKQKAVTCELDILYHVQYFGDAAERGYVFERNMVSFSGEEQYPELCQGIRLPGSCVTHRKTSASVPQKLQAQWNMGVIQAKEALCMPPDERLENFGFLYNEEGPHLNPHILEKLKPEDCDDGVLDSQARLLSDPHLDLHHGALLDQHQAELSLCPVKPTDVGRFPRRGSGSEERPDSPSDSLDGTKKGEKRKEFVCQVGLLCFPAGWPHAHHRVRFSAGIHSCFACKQSEGEVRRCHVVHCGKFYHEACIRLNPLTVFDNKGLRCPLHACLSCHYGSRTKHKSTKGRLMRCLRCPVAYHVGDLCVAAGSEMITNTAIVCTNHFNAKKGYSHHSHVNVSWCFVCSKGGQLLCCESCPAAFHPDCLNIAMPDGSWYCNDCRAGKKPRYRDIIWVKLGTYRWWPAEIQHPRNIPTNIQHLRHEIGEFPVFFFGSRDYFWTHQGRVFPYMEGDRGSKHQRTGIGRVFKNALLEAEARFKEMKMKREAKEAQESSRKPPPYKFIKVNRPFGRVQVYTADVSEIPKCNCKPTDERPCGFESECLNRMLQYECHPQVCPSSDRCCNQDFTKRLYPETKIIKTPGKGWGLVALRDIKKGEFVNEYIGELIDEEECRARIKYAHENNITNFYMLTIDKDRIIDAGPKGNYSRFMNHSCQPNCETQKWTVNGDTRVGLFAVCHIPAGTELTFNYNLDCLGNEKTICRCGAPNCSGFLGDRPKNSNGHAAEPKGKRPKRKYKKRRSEGKKKSEDECFRCGDGGQLVLCDKKTCTKAYHLSCLNLTKRPFGRWDCPWHHCDVCGKNSEAFCQLCPNSFCKAHQEGGLRPRPPGGELCCLEHDDRALKTGSEAPETSVRRVNAAPPGLTCSTSHLSPRPNAE</sequence>
<dbReference type="InterPro" id="IPR050777">
    <property type="entry name" value="SET2_Histone-Lys_MeTrsfase"/>
</dbReference>
<dbReference type="Pfam" id="PF23011">
    <property type="entry name" value="PHD-1st_NSD"/>
    <property type="match status" value="1"/>
</dbReference>
<dbReference type="AlphaFoldDB" id="A0A8C7X4B9"/>
<dbReference type="Gene3D" id="2.30.30.140">
    <property type="match status" value="2"/>
</dbReference>
<evidence type="ECO:0000256" key="10">
    <source>
        <dbReference type="ARBA" id="ARBA00022771"/>
    </source>
</evidence>
<dbReference type="SMART" id="SM00293">
    <property type="entry name" value="PWWP"/>
    <property type="match status" value="2"/>
</dbReference>
<feature type="domain" description="SET" evidence="19">
    <location>
        <begin position="832"/>
        <end position="949"/>
    </location>
</feature>
<evidence type="ECO:0000256" key="16">
    <source>
        <dbReference type="PROSITE-ProRule" id="PRU00146"/>
    </source>
</evidence>
<keyword evidence="15" id="KW-0539">Nucleus</keyword>
<dbReference type="PANTHER" id="PTHR22884">
    <property type="entry name" value="SET DOMAIN PROTEINS"/>
    <property type="match status" value="1"/>
</dbReference>
<dbReference type="Gene3D" id="3.30.40.10">
    <property type="entry name" value="Zinc/RING finger domain, C3HC4 (zinc finger)"/>
    <property type="match status" value="3"/>
</dbReference>
<organism evidence="23 24">
    <name type="scientific">Oryzias sinensis</name>
    <name type="common">Chinese medaka</name>
    <dbReference type="NCBI Taxonomy" id="183150"/>
    <lineage>
        <taxon>Eukaryota</taxon>
        <taxon>Metazoa</taxon>
        <taxon>Chordata</taxon>
        <taxon>Craniata</taxon>
        <taxon>Vertebrata</taxon>
        <taxon>Euteleostomi</taxon>
        <taxon>Actinopterygii</taxon>
        <taxon>Neopterygii</taxon>
        <taxon>Teleostei</taxon>
        <taxon>Neoteleostei</taxon>
        <taxon>Acanthomorphata</taxon>
        <taxon>Ovalentaria</taxon>
        <taxon>Atherinomorphae</taxon>
        <taxon>Beloniformes</taxon>
        <taxon>Adrianichthyidae</taxon>
        <taxon>Oryziinae</taxon>
        <taxon>Oryzias</taxon>
    </lineage>
</organism>
<keyword evidence="8" id="KW-0479">Metal-binding</keyword>
<dbReference type="Gene3D" id="2.170.270.10">
    <property type="entry name" value="SET domain"/>
    <property type="match status" value="1"/>
</dbReference>
<protein>
    <submittedName>
        <fullName evidence="23">Nuclear receptor binding SET domain protein 2</fullName>
    </submittedName>
</protein>
<evidence type="ECO:0000256" key="9">
    <source>
        <dbReference type="ARBA" id="ARBA00022737"/>
    </source>
</evidence>
<dbReference type="InterPro" id="IPR003616">
    <property type="entry name" value="Post-SET_dom"/>
</dbReference>
<dbReference type="InterPro" id="IPR006560">
    <property type="entry name" value="AWS_dom"/>
</dbReference>
<evidence type="ECO:0000259" key="21">
    <source>
        <dbReference type="PROSITE" id="PS50868"/>
    </source>
</evidence>
<evidence type="ECO:0000259" key="19">
    <source>
        <dbReference type="PROSITE" id="PS50280"/>
    </source>
</evidence>
<evidence type="ECO:0000256" key="8">
    <source>
        <dbReference type="ARBA" id="ARBA00022723"/>
    </source>
</evidence>
<dbReference type="GO" id="GO:0005634">
    <property type="term" value="C:nucleus"/>
    <property type="evidence" value="ECO:0007669"/>
    <property type="project" value="UniProtKB-SubCell"/>
</dbReference>
<evidence type="ECO:0000256" key="15">
    <source>
        <dbReference type="ARBA" id="ARBA00023242"/>
    </source>
</evidence>
<dbReference type="Proteomes" id="UP000694383">
    <property type="component" value="Unplaced"/>
</dbReference>
<evidence type="ECO:0000256" key="7">
    <source>
        <dbReference type="ARBA" id="ARBA00022691"/>
    </source>
</evidence>
<keyword evidence="12" id="KW-0156">Chromatin regulator</keyword>
<name>A0A8C7X4B9_9TELE</name>
<dbReference type="PROSITE" id="PS50868">
    <property type="entry name" value="POST_SET"/>
    <property type="match status" value="1"/>
</dbReference>
<dbReference type="SUPFAM" id="SSF57903">
    <property type="entry name" value="FYVE/PHD zinc finger"/>
    <property type="match status" value="2"/>
</dbReference>
<evidence type="ECO:0000313" key="24">
    <source>
        <dbReference type="Proteomes" id="UP000694383"/>
    </source>
</evidence>
<dbReference type="FunFam" id="2.170.270.10:FF:000002">
    <property type="entry name" value="Histone-lysine N-methyltransferase"/>
    <property type="match status" value="1"/>
</dbReference>
<keyword evidence="11" id="KW-0862">Zinc</keyword>
<dbReference type="GeneTree" id="ENSGT00940000157429"/>
<dbReference type="FunFam" id="3.30.40.10:FF:000153">
    <property type="entry name" value="Histone-lysine N-methyltransferase NSD2"/>
    <property type="match status" value="1"/>
</dbReference>
<dbReference type="PROSITE" id="PS51215">
    <property type="entry name" value="AWS"/>
    <property type="match status" value="1"/>
</dbReference>
<dbReference type="Pfam" id="PF00628">
    <property type="entry name" value="PHD"/>
    <property type="match status" value="1"/>
</dbReference>
<keyword evidence="10 16" id="KW-0863">Zinc-finger</keyword>
<evidence type="ECO:0000259" key="20">
    <source>
        <dbReference type="PROSITE" id="PS50812"/>
    </source>
</evidence>
<dbReference type="GO" id="GO:0032259">
    <property type="term" value="P:methylation"/>
    <property type="evidence" value="ECO:0007669"/>
    <property type="project" value="UniProtKB-KW"/>
</dbReference>
<keyword evidence="6" id="KW-0808">Transferase</keyword>
<dbReference type="InterPro" id="IPR041306">
    <property type="entry name" value="C5HCH"/>
</dbReference>
<feature type="region of interest" description="Disordered" evidence="17">
    <location>
        <begin position="1"/>
        <end position="32"/>
    </location>
</feature>
<dbReference type="InterPro" id="IPR013083">
    <property type="entry name" value="Znf_RING/FYVE/PHD"/>
</dbReference>
<dbReference type="GO" id="GO:0016279">
    <property type="term" value="F:protein-lysine N-methyltransferase activity"/>
    <property type="evidence" value="ECO:0007669"/>
    <property type="project" value="UniProtKB-ARBA"/>
</dbReference>
<evidence type="ECO:0000256" key="11">
    <source>
        <dbReference type="ARBA" id="ARBA00022833"/>
    </source>
</evidence>
<feature type="region of interest" description="Disordered" evidence="17">
    <location>
        <begin position="1101"/>
        <end position="1133"/>
    </location>
</feature>
<keyword evidence="9" id="KW-0677">Repeat</keyword>
<evidence type="ECO:0000256" key="4">
    <source>
        <dbReference type="ARBA" id="ARBA00022553"/>
    </source>
</evidence>
<keyword evidence="7" id="KW-0949">S-adenosyl-L-methionine</keyword>
<dbReference type="Ensembl" id="ENSOSIT00000007836.1">
    <property type="protein sequence ID" value="ENSOSIP00000007344.1"/>
    <property type="gene ID" value="ENSOSIG00000004846.1"/>
</dbReference>
<dbReference type="SMART" id="SM00317">
    <property type="entry name" value="SET"/>
    <property type="match status" value="1"/>
</dbReference>
<dbReference type="FunFam" id="3.30.40.10:FF:000205">
    <property type="entry name" value="Histone-lysine N-methyltransferase"/>
    <property type="match status" value="1"/>
</dbReference>
<keyword evidence="4" id="KW-0597">Phosphoprotein</keyword>
<dbReference type="Pfam" id="PF22908">
    <property type="entry name" value="PHD_NSD"/>
    <property type="match status" value="1"/>
</dbReference>
<dbReference type="Pfam" id="PF00855">
    <property type="entry name" value="PWWP"/>
    <property type="match status" value="2"/>
</dbReference>
<dbReference type="SUPFAM" id="SSF82199">
    <property type="entry name" value="SET domain"/>
    <property type="match status" value="1"/>
</dbReference>
<reference evidence="23" key="2">
    <citation type="submission" date="2025-09" db="UniProtKB">
        <authorList>
            <consortium name="Ensembl"/>
        </authorList>
    </citation>
    <scope>IDENTIFICATION</scope>
</reference>
<evidence type="ECO:0000313" key="23">
    <source>
        <dbReference type="Ensembl" id="ENSOSIP00000007344.1"/>
    </source>
</evidence>
<dbReference type="Pfam" id="PF17907">
    <property type="entry name" value="AWS"/>
    <property type="match status" value="1"/>
</dbReference>
<dbReference type="InterPro" id="IPR055198">
    <property type="entry name" value="NSD_PHD"/>
</dbReference>
<dbReference type="PROSITE" id="PS50812">
    <property type="entry name" value="PWWP"/>
    <property type="match status" value="2"/>
</dbReference>
<dbReference type="PROSITE" id="PS50016">
    <property type="entry name" value="ZF_PHD_2"/>
    <property type="match status" value="1"/>
</dbReference>
<evidence type="ECO:0000256" key="6">
    <source>
        <dbReference type="ARBA" id="ARBA00022679"/>
    </source>
</evidence>
<dbReference type="SUPFAM" id="SSF63748">
    <property type="entry name" value="Tudor/PWWP/MBT"/>
    <property type="match status" value="2"/>
</dbReference>
<feature type="region of interest" description="Disordered" evidence="17">
    <location>
        <begin position="978"/>
        <end position="1000"/>
    </location>
</feature>
<dbReference type="PROSITE" id="PS50280">
    <property type="entry name" value="SET"/>
    <property type="match status" value="1"/>
</dbReference>
<dbReference type="InterPro" id="IPR011011">
    <property type="entry name" value="Znf_FYVE_PHD"/>
</dbReference>
<feature type="domain" description="PHD-type" evidence="18">
    <location>
        <begin position="601"/>
        <end position="645"/>
    </location>
</feature>
<dbReference type="InterPro" id="IPR055197">
    <property type="entry name" value="PHDvar_NSD"/>
</dbReference>
<dbReference type="GO" id="GO:0140938">
    <property type="term" value="F:histone H3 methyltransferase activity"/>
    <property type="evidence" value="ECO:0007669"/>
    <property type="project" value="UniProtKB-ARBA"/>
</dbReference>
<evidence type="ECO:0000259" key="18">
    <source>
        <dbReference type="PROSITE" id="PS50016"/>
    </source>
</evidence>
<dbReference type="CDD" id="cd19211">
    <property type="entry name" value="SET_NSD2"/>
    <property type="match status" value="1"/>
</dbReference>
<evidence type="ECO:0000256" key="3">
    <source>
        <dbReference type="ARBA" id="ARBA00022454"/>
    </source>
</evidence>
<dbReference type="FunFam" id="3.30.40.10:FF:000025">
    <property type="entry name" value="Histone-lysine N-methyltransferase"/>
    <property type="match status" value="1"/>
</dbReference>
<dbReference type="InterPro" id="IPR046341">
    <property type="entry name" value="SET_dom_sf"/>
</dbReference>
<feature type="region of interest" description="Disordered" evidence="17">
    <location>
        <begin position="421"/>
        <end position="451"/>
    </location>
</feature>
<evidence type="ECO:0000256" key="1">
    <source>
        <dbReference type="ARBA" id="ARBA00004123"/>
    </source>
</evidence>
<dbReference type="Pfam" id="PF23004">
    <property type="entry name" value="PHDvar_NSD"/>
    <property type="match status" value="1"/>
</dbReference>
<accession>A0A8C7X4B9</accession>
<dbReference type="SMART" id="SM00508">
    <property type="entry name" value="PostSET"/>
    <property type="match status" value="1"/>
</dbReference>
<feature type="domain" description="AWS" evidence="22">
    <location>
        <begin position="780"/>
        <end position="830"/>
    </location>
</feature>
<dbReference type="GO" id="GO:0005694">
    <property type="term" value="C:chromosome"/>
    <property type="evidence" value="ECO:0007669"/>
    <property type="project" value="UniProtKB-SubCell"/>
</dbReference>
<evidence type="ECO:0000256" key="5">
    <source>
        <dbReference type="ARBA" id="ARBA00022603"/>
    </source>
</evidence>
<feature type="domain" description="Post-SET" evidence="21">
    <location>
        <begin position="956"/>
        <end position="972"/>
    </location>
</feature>
<feature type="compositionally biased region" description="Basic residues" evidence="17">
    <location>
        <begin position="988"/>
        <end position="1000"/>
    </location>
</feature>
<dbReference type="InterPro" id="IPR059153">
    <property type="entry name" value="NSD_PHD-1st"/>
</dbReference>
<feature type="domain" description="PWWP" evidence="20">
    <location>
        <begin position="235"/>
        <end position="302"/>
    </location>
</feature>
<dbReference type="PROSITE" id="PS01359">
    <property type="entry name" value="ZF_PHD_1"/>
    <property type="match status" value="1"/>
</dbReference>
<keyword evidence="13" id="KW-0805">Transcription regulation</keyword>
<dbReference type="Pfam" id="PF00856">
    <property type="entry name" value="SET"/>
    <property type="match status" value="1"/>
</dbReference>
<keyword evidence="14" id="KW-0804">Transcription</keyword>
<evidence type="ECO:0000256" key="17">
    <source>
        <dbReference type="SAM" id="MobiDB-lite"/>
    </source>
</evidence>
<keyword evidence="5" id="KW-0489">Methyltransferase</keyword>
<dbReference type="SMART" id="SM00570">
    <property type="entry name" value="AWS"/>
    <property type="match status" value="1"/>
</dbReference>
<feature type="domain" description="PWWP" evidence="20">
    <location>
        <begin position="650"/>
        <end position="712"/>
    </location>
</feature>
<dbReference type="InterPro" id="IPR047437">
    <property type="entry name" value="SET_NSD2"/>
</dbReference>
<dbReference type="SMART" id="SM00249">
    <property type="entry name" value="PHD"/>
    <property type="match status" value="4"/>
</dbReference>
<dbReference type="InterPro" id="IPR000313">
    <property type="entry name" value="PWWP_dom"/>
</dbReference>
<dbReference type="InterPro" id="IPR001965">
    <property type="entry name" value="Znf_PHD"/>
</dbReference>
<dbReference type="InterPro" id="IPR019787">
    <property type="entry name" value="Znf_PHD-finger"/>
</dbReference>
<reference evidence="23" key="1">
    <citation type="submission" date="2025-08" db="UniProtKB">
        <authorList>
            <consortium name="Ensembl"/>
        </authorList>
    </citation>
    <scope>IDENTIFICATION</scope>
</reference>
<comment type="subcellular location">
    <subcellularLocation>
        <location evidence="2">Chromosome</location>
    </subcellularLocation>
    <subcellularLocation>
        <location evidence="1">Nucleus</location>
    </subcellularLocation>
</comment>
<keyword evidence="24" id="KW-1185">Reference proteome</keyword>
<evidence type="ECO:0000256" key="13">
    <source>
        <dbReference type="ARBA" id="ARBA00023015"/>
    </source>
</evidence>
<keyword evidence="3" id="KW-0158">Chromosome</keyword>
<proteinExistence type="predicted"/>
<evidence type="ECO:0000256" key="14">
    <source>
        <dbReference type="ARBA" id="ARBA00023163"/>
    </source>
</evidence>
<evidence type="ECO:0000259" key="22">
    <source>
        <dbReference type="PROSITE" id="PS51215"/>
    </source>
</evidence>